<evidence type="ECO:0000256" key="2">
    <source>
        <dbReference type="ARBA" id="ARBA00022801"/>
    </source>
</evidence>
<proteinExistence type="inferred from homology"/>
<dbReference type="PANTHER" id="PTHR43695">
    <property type="entry name" value="PUTATIVE (AFU_ORTHOLOGUE AFUA_2G17250)-RELATED"/>
    <property type="match status" value="1"/>
</dbReference>
<comment type="similarity">
    <text evidence="1">Belongs to the 'GDSL' lipolytic enzyme family.</text>
</comment>
<protein>
    <submittedName>
        <fullName evidence="4">Lysophospholipase L1</fullName>
    </submittedName>
</protein>
<accession>A0A1I5YW83</accession>
<dbReference type="EMBL" id="FOXH01000022">
    <property type="protein sequence ID" value="SFQ48496.1"/>
    <property type="molecule type" value="Genomic_DNA"/>
</dbReference>
<reference evidence="4 5" key="1">
    <citation type="submission" date="2016-10" db="EMBL/GenBank/DDBJ databases">
        <authorList>
            <person name="de Groot N.N."/>
        </authorList>
    </citation>
    <scope>NUCLEOTIDE SEQUENCE [LARGE SCALE GENOMIC DNA]</scope>
    <source>
        <strain evidence="5">E92,LMG 26720,CCM 7988</strain>
    </source>
</reference>
<dbReference type="PANTHER" id="PTHR43695:SF1">
    <property type="entry name" value="RHAMNOGALACTURONAN ACETYLESTERASE"/>
    <property type="match status" value="1"/>
</dbReference>
<dbReference type="CDD" id="cd01821">
    <property type="entry name" value="Rhamnogalacturan_acetylesterase_like"/>
    <property type="match status" value="1"/>
</dbReference>
<feature type="domain" description="SGNH hydrolase-type esterase" evidence="3">
    <location>
        <begin position="37"/>
        <end position="241"/>
    </location>
</feature>
<dbReference type="InterPro" id="IPR036514">
    <property type="entry name" value="SGNH_hydro_sf"/>
</dbReference>
<dbReference type="Pfam" id="PF13472">
    <property type="entry name" value="Lipase_GDSL_2"/>
    <property type="match status" value="1"/>
</dbReference>
<gene>
    <name evidence="4" type="ORF">SAMN04515674_12223</name>
</gene>
<organism evidence="4 5">
    <name type="scientific">Pseudarcicella hirudinis</name>
    <dbReference type="NCBI Taxonomy" id="1079859"/>
    <lineage>
        <taxon>Bacteria</taxon>
        <taxon>Pseudomonadati</taxon>
        <taxon>Bacteroidota</taxon>
        <taxon>Cytophagia</taxon>
        <taxon>Cytophagales</taxon>
        <taxon>Flectobacillaceae</taxon>
        <taxon>Pseudarcicella</taxon>
    </lineage>
</organism>
<dbReference type="STRING" id="1079859.SAMN04515674_12223"/>
<name>A0A1I5YW83_9BACT</name>
<keyword evidence="5" id="KW-1185">Reference proteome</keyword>
<keyword evidence="2" id="KW-0378">Hydrolase</keyword>
<dbReference type="InterPro" id="IPR013830">
    <property type="entry name" value="SGNH_hydro"/>
</dbReference>
<sequence length="264" mass="29603">MSHLQKNNQRFFLFLILCIGVTASAFLTKPKPVMYIIGDSTVRNGTGKGGDGLWGWGSIIQDYFDTTRIHIENHAIGGRSSRTFLTEGRWEKILANLKEGDYVLMQFGHNDGGAINDTSRARGSIKGVGEEMVEIDNLLTKKHETVHSYGWYMKKYISEAQSKGAIPIVFSLVPRNVWKEGKVQRGNEDYGKWAAESALASKALFIDLNEIVAQKYEKLGEEKVRAFFPKDHTHPNYEGAKLNAESVVEGIKNTSSGLRKYILK</sequence>
<dbReference type="AlphaFoldDB" id="A0A1I5YW83"/>
<evidence type="ECO:0000313" key="4">
    <source>
        <dbReference type="EMBL" id="SFQ48496.1"/>
    </source>
</evidence>
<dbReference type="Proteomes" id="UP000199306">
    <property type="component" value="Unassembled WGS sequence"/>
</dbReference>
<dbReference type="SUPFAM" id="SSF52266">
    <property type="entry name" value="SGNH hydrolase"/>
    <property type="match status" value="1"/>
</dbReference>
<dbReference type="Gene3D" id="3.40.50.1110">
    <property type="entry name" value="SGNH hydrolase"/>
    <property type="match status" value="1"/>
</dbReference>
<evidence type="ECO:0000259" key="3">
    <source>
        <dbReference type="Pfam" id="PF13472"/>
    </source>
</evidence>
<evidence type="ECO:0000313" key="5">
    <source>
        <dbReference type="Proteomes" id="UP000199306"/>
    </source>
</evidence>
<dbReference type="InterPro" id="IPR037459">
    <property type="entry name" value="RhgT-like"/>
</dbReference>
<dbReference type="GO" id="GO:0016788">
    <property type="term" value="F:hydrolase activity, acting on ester bonds"/>
    <property type="evidence" value="ECO:0007669"/>
    <property type="project" value="UniProtKB-ARBA"/>
</dbReference>
<evidence type="ECO:0000256" key="1">
    <source>
        <dbReference type="ARBA" id="ARBA00008668"/>
    </source>
</evidence>